<evidence type="ECO:0000256" key="1">
    <source>
        <dbReference type="PROSITE-ProRule" id="PRU00047"/>
    </source>
</evidence>
<evidence type="ECO:0000256" key="2">
    <source>
        <dbReference type="SAM" id="MobiDB-lite"/>
    </source>
</evidence>
<organism evidence="5 6">
    <name type="scientific">Nothobranchius furzeri</name>
    <name type="common">Turquoise killifish</name>
    <dbReference type="NCBI Taxonomy" id="105023"/>
    <lineage>
        <taxon>Eukaryota</taxon>
        <taxon>Metazoa</taxon>
        <taxon>Chordata</taxon>
        <taxon>Craniata</taxon>
        <taxon>Vertebrata</taxon>
        <taxon>Euteleostomi</taxon>
        <taxon>Actinopterygii</taxon>
        <taxon>Neopterygii</taxon>
        <taxon>Teleostei</taxon>
        <taxon>Neoteleostei</taxon>
        <taxon>Acanthomorphata</taxon>
        <taxon>Ovalentaria</taxon>
        <taxon>Atherinomorphae</taxon>
        <taxon>Cyprinodontiformes</taxon>
        <taxon>Nothobranchiidae</taxon>
        <taxon>Nothobranchius</taxon>
    </lineage>
</organism>
<proteinExistence type="predicted"/>
<feature type="compositionally biased region" description="Low complexity" evidence="2">
    <location>
        <begin position="104"/>
        <end position="113"/>
    </location>
</feature>
<keyword evidence="1" id="KW-0479">Metal-binding</keyword>
<keyword evidence="1" id="KW-0863">Zinc-finger</keyword>
<accession>A0A8C6M4L5</accession>
<evidence type="ECO:0000313" key="6">
    <source>
        <dbReference type="Proteomes" id="UP000694548"/>
    </source>
</evidence>
<evidence type="ECO:0000259" key="3">
    <source>
        <dbReference type="PROSITE" id="PS50158"/>
    </source>
</evidence>
<name>A0A8C6M4L5_NOTFU</name>
<dbReference type="InterPro" id="IPR021109">
    <property type="entry name" value="Peptidase_aspartic_dom_sf"/>
</dbReference>
<dbReference type="PROSITE" id="PS50804">
    <property type="entry name" value="SCAN_BOX"/>
    <property type="match status" value="1"/>
</dbReference>
<feature type="region of interest" description="Disordered" evidence="2">
    <location>
        <begin position="1"/>
        <end position="42"/>
    </location>
</feature>
<dbReference type="InterPro" id="IPR001878">
    <property type="entry name" value="Znf_CCHC"/>
</dbReference>
<reference evidence="5" key="2">
    <citation type="submission" date="2025-08" db="UniProtKB">
        <authorList>
            <consortium name="Ensembl"/>
        </authorList>
    </citation>
    <scope>IDENTIFICATION</scope>
</reference>
<feature type="region of interest" description="Disordered" evidence="2">
    <location>
        <begin position="502"/>
        <end position="547"/>
    </location>
</feature>
<dbReference type="GO" id="GO:0008270">
    <property type="term" value="F:zinc ion binding"/>
    <property type="evidence" value="ECO:0007669"/>
    <property type="project" value="UniProtKB-KW"/>
</dbReference>
<dbReference type="Proteomes" id="UP000694548">
    <property type="component" value="Chromosome sgr01"/>
</dbReference>
<dbReference type="SUPFAM" id="SSF50630">
    <property type="entry name" value="Acid proteases"/>
    <property type="match status" value="1"/>
</dbReference>
<feature type="domain" description="SCAN box" evidence="4">
    <location>
        <begin position="212"/>
        <end position="289"/>
    </location>
</feature>
<dbReference type="Gene3D" id="2.40.70.10">
    <property type="entry name" value="Acid Proteases"/>
    <property type="match status" value="1"/>
</dbReference>
<dbReference type="GO" id="GO:0003676">
    <property type="term" value="F:nucleic acid binding"/>
    <property type="evidence" value="ECO:0007669"/>
    <property type="project" value="InterPro"/>
</dbReference>
<feature type="compositionally biased region" description="Low complexity" evidence="2">
    <location>
        <begin position="1"/>
        <end position="12"/>
    </location>
</feature>
<dbReference type="InterPro" id="IPR003309">
    <property type="entry name" value="SCAN_dom"/>
</dbReference>
<dbReference type="AlphaFoldDB" id="A0A8C6M4L5"/>
<dbReference type="PANTHER" id="PTHR46888:SF1">
    <property type="entry name" value="RIBONUCLEASE H"/>
    <property type="match status" value="1"/>
</dbReference>
<dbReference type="InterPro" id="IPR038269">
    <property type="entry name" value="SCAN_sf"/>
</dbReference>
<keyword evidence="1" id="KW-0862">Zinc</keyword>
<feature type="domain" description="CCHC-type" evidence="3">
    <location>
        <begin position="352"/>
        <end position="366"/>
    </location>
</feature>
<sequence>MGPKQQSKSSKAVEAEAVEEMEQEMATGRPAVATFTGEVSPPSADMSSIVAMLQKCLQSQSEFAGRWEKEAIKQERRWSQVQVNNLRDDLDGQRGSEHDPQPGPSSRSEGGSSPSPPDDEPSGGEPAARGWSQPAVPKLEEGDDIEQYLTTFERLATAYLWPERDWAVRLVPHLTGKARAAYVAMASEDSSEYIRVKEAILTKYEINEEVYRQRFREPDVRGSETPREFYNHLKDLYFKWMHPERRRKEEIGEILILEQFYRSLSPEIRVWVKERNPTSARNAADLVENYLAARRGPKTFRFSLQQKSSPSQGKSGGSGVGGGPGQMAGREKQRQASVPFNKTTLPAKPVVCYVCGQVGHIKPDCPLRRAKSAYFCTVPRPAFAQNLQQGRKQLLEIKVDGKPATALLDTGSVQTLVHPSLLTNQPYFEGPGLNISCVHGDHKTYPTAVVFLEVVNQTFLLSVGVVAGLAHQVILGQDIPILQELVQSCKPVYVVTRSQSRNQTLADEDGSESERIGDKMGPDQQCGSGSDGEQHSLHELPFFKSEL</sequence>
<keyword evidence="6" id="KW-1185">Reference proteome</keyword>
<dbReference type="SMART" id="SM00343">
    <property type="entry name" value="ZnF_C2HC"/>
    <property type="match status" value="1"/>
</dbReference>
<dbReference type="GeneTree" id="ENSGT00940000159113"/>
<dbReference type="SMART" id="SM00431">
    <property type="entry name" value="SCAN"/>
    <property type="match status" value="1"/>
</dbReference>
<evidence type="ECO:0000259" key="4">
    <source>
        <dbReference type="PROSITE" id="PS50804"/>
    </source>
</evidence>
<dbReference type="Pfam" id="PF02023">
    <property type="entry name" value="SCAN"/>
    <property type="match status" value="1"/>
</dbReference>
<reference evidence="5" key="3">
    <citation type="submission" date="2025-09" db="UniProtKB">
        <authorList>
            <consortium name="Ensembl"/>
        </authorList>
    </citation>
    <scope>IDENTIFICATION</scope>
</reference>
<feature type="region of interest" description="Disordered" evidence="2">
    <location>
        <begin position="74"/>
        <end position="139"/>
    </location>
</feature>
<dbReference type="Gene3D" id="4.10.60.10">
    <property type="entry name" value="Zinc finger, CCHC-type"/>
    <property type="match status" value="1"/>
</dbReference>
<dbReference type="SUPFAM" id="SSF47353">
    <property type="entry name" value="Retrovirus capsid dimerization domain-like"/>
    <property type="match status" value="1"/>
</dbReference>
<reference evidence="5" key="1">
    <citation type="submission" date="2014-08" db="EMBL/GenBank/DDBJ databases">
        <authorList>
            <person name="Senf B."/>
            <person name="Petzold A."/>
            <person name="Downie B.R."/>
            <person name="Koch P."/>
            <person name="Platzer M."/>
        </authorList>
    </citation>
    <scope>NUCLEOTIDE SEQUENCE [LARGE SCALE GENOMIC DNA]</scope>
    <source>
        <strain evidence="5">GRZ</strain>
    </source>
</reference>
<dbReference type="Ensembl" id="ENSNFUT00015029781.1">
    <property type="protein sequence ID" value="ENSNFUP00015028504.1"/>
    <property type="gene ID" value="ENSNFUG00015013789.1"/>
</dbReference>
<dbReference type="Gene3D" id="1.10.4020.10">
    <property type="entry name" value="DNA breaking-rejoining enzymes"/>
    <property type="match status" value="1"/>
</dbReference>
<dbReference type="SUPFAM" id="SSF57756">
    <property type="entry name" value="Retrovirus zinc finger-like domains"/>
    <property type="match status" value="1"/>
</dbReference>
<dbReference type="Pfam" id="PF00098">
    <property type="entry name" value="zf-CCHC"/>
    <property type="match status" value="1"/>
</dbReference>
<dbReference type="PROSITE" id="PS50158">
    <property type="entry name" value="ZF_CCHC"/>
    <property type="match status" value="1"/>
</dbReference>
<dbReference type="InterPro" id="IPR036875">
    <property type="entry name" value="Znf_CCHC_sf"/>
</dbReference>
<feature type="compositionally biased region" description="Basic and acidic residues" evidence="2">
    <location>
        <begin position="512"/>
        <end position="521"/>
    </location>
</feature>
<feature type="region of interest" description="Disordered" evidence="2">
    <location>
        <begin position="302"/>
        <end position="340"/>
    </location>
</feature>
<evidence type="ECO:0000313" key="5">
    <source>
        <dbReference type="Ensembl" id="ENSNFUP00015028504.1"/>
    </source>
</evidence>
<protein>
    <submittedName>
        <fullName evidence="5">Uncharacterized protein</fullName>
    </submittedName>
</protein>
<dbReference type="PANTHER" id="PTHR46888">
    <property type="entry name" value="ZINC KNUCKLE DOMAINCONTAINING PROTEIN-RELATED"/>
    <property type="match status" value="1"/>
</dbReference>
<dbReference type="CDD" id="cd07936">
    <property type="entry name" value="SCAN"/>
    <property type="match status" value="1"/>
</dbReference>
<feature type="compositionally biased region" description="Gly residues" evidence="2">
    <location>
        <begin position="314"/>
        <end position="326"/>
    </location>
</feature>
<feature type="compositionally biased region" description="Basic and acidic residues" evidence="2">
    <location>
        <begin position="86"/>
        <end position="100"/>
    </location>
</feature>